<keyword evidence="3" id="KW-1185">Reference proteome</keyword>
<reference evidence="2" key="1">
    <citation type="journal article" date="2023" name="G3 (Bethesda)">
        <title>A reference genome for the long-term kleptoplast-retaining sea slug Elysia crispata morphotype clarki.</title>
        <authorList>
            <person name="Eastman K.E."/>
            <person name="Pendleton A.L."/>
            <person name="Shaikh M.A."/>
            <person name="Suttiyut T."/>
            <person name="Ogas R."/>
            <person name="Tomko P."/>
            <person name="Gavelis G."/>
            <person name="Widhalm J.R."/>
            <person name="Wisecaver J.H."/>
        </authorList>
    </citation>
    <scope>NUCLEOTIDE SEQUENCE</scope>
    <source>
        <strain evidence="2">ECLA1</strain>
    </source>
</reference>
<proteinExistence type="predicted"/>
<evidence type="ECO:0000313" key="2">
    <source>
        <dbReference type="EMBL" id="KAK3778211.1"/>
    </source>
</evidence>
<gene>
    <name evidence="2" type="ORF">RRG08_060138</name>
</gene>
<comment type="caution">
    <text evidence="2">The sequence shown here is derived from an EMBL/GenBank/DDBJ whole genome shotgun (WGS) entry which is preliminary data.</text>
</comment>
<dbReference type="Proteomes" id="UP001283361">
    <property type="component" value="Unassembled WGS sequence"/>
</dbReference>
<evidence type="ECO:0000313" key="3">
    <source>
        <dbReference type="Proteomes" id="UP001283361"/>
    </source>
</evidence>
<accession>A0AAE1A0E1</accession>
<sequence>MNLLAFATVQHSVDRTEPFGVCPQLEFRRGWFNILYLAKVRQLIRPPSSREGSEEVRTCWDRKKKNQKKEETPQDDKSNARLMTSIDLPGDRIIGLNSRYTSDSVAGGWGQRPSRFPRADRPDSLDRHLNLWLCVYIALSRLAFSPLGACSAQILETFLQGRNSETDQDGDPRGWIYSIHTLTTGQLKILVKAENG</sequence>
<organism evidence="2 3">
    <name type="scientific">Elysia crispata</name>
    <name type="common">lettuce slug</name>
    <dbReference type="NCBI Taxonomy" id="231223"/>
    <lineage>
        <taxon>Eukaryota</taxon>
        <taxon>Metazoa</taxon>
        <taxon>Spiralia</taxon>
        <taxon>Lophotrochozoa</taxon>
        <taxon>Mollusca</taxon>
        <taxon>Gastropoda</taxon>
        <taxon>Heterobranchia</taxon>
        <taxon>Euthyneura</taxon>
        <taxon>Panpulmonata</taxon>
        <taxon>Sacoglossa</taxon>
        <taxon>Placobranchoidea</taxon>
        <taxon>Plakobranchidae</taxon>
        <taxon>Elysia</taxon>
    </lineage>
</organism>
<dbReference type="AlphaFoldDB" id="A0AAE1A0E1"/>
<feature type="region of interest" description="Disordered" evidence="1">
    <location>
        <begin position="54"/>
        <end position="82"/>
    </location>
</feature>
<feature type="compositionally biased region" description="Basic and acidic residues" evidence="1">
    <location>
        <begin position="68"/>
        <end position="79"/>
    </location>
</feature>
<protein>
    <submittedName>
        <fullName evidence="2">Uncharacterized protein</fullName>
    </submittedName>
</protein>
<name>A0AAE1A0E1_9GAST</name>
<evidence type="ECO:0000256" key="1">
    <source>
        <dbReference type="SAM" id="MobiDB-lite"/>
    </source>
</evidence>
<dbReference type="EMBL" id="JAWDGP010002984">
    <property type="protein sequence ID" value="KAK3778211.1"/>
    <property type="molecule type" value="Genomic_DNA"/>
</dbReference>